<comment type="caution">
    <text evidence="4">The sequence shown here is derived from an EMBL/GenBank/DDBJ whole genome shotgun (WGS) entry which is preliminary data.</text>
</comment>
<dbReference type="PANTHER" id="PTHR38340">
    <property type="entry name" value="S-LAYER PROTEIN"/>
    <property type="match status" value="1"/>
</dbReference>
<evidence type="ECO:0000313" key="4">
    <source>
        <dbReference type="EMBL" id="TRD15511.1"/>
    </source>
</evidence>
<dbReference type="OrthoDB" id="7752576at2"/>
<keyword evidence="5" id="KW-1185">Reference proteome</keyword>
<dbReference type="Pfam" id="PF13403">
    <property type="entry name" value="Hint_2"/>
    <property type="match status" value="1"/>
</dbReference>
<proteinExistence type="predicted"/>
<dbReference type="PRINTS" id="PR00313">
    <property type="entry name" value="CABNDNGRPT"/>
</dbReference>
<dbReference type="Proteomes" id="UP000318590">
    <property type="component" value="Unassembled WGS sequence"/>
</dbReference>
<evidence type="ECO:0000313" key="5">
    <source>
        <dbReference type="Proteomes" id="UP000318590"/>
    </source>
</evidence>
<dbReference type="Gene3D" id="2.150.10.10">
    <property type="entry name" value="Serralysin-like metalloprotease, C-terminal"/>
    <property type="match status" value="1"/>
</dbReference>
<sequence length="631" mass="65488">MDLTPYFVSAKSGARTGSMAISIVDPNSTEPEHLASVDVKFSGAHLGGGIYFSANHNPKDGTETKVAVPQSSLTGEAEAHNAIGYDYTLPDGGAPWDAYRDDTDLDGTVDFVKAGYDMVLFTGDRLTSTGAFYDGPSIPLLIANDQNDLAGLTVTVTGYPAAANSLDGQDGTLHETTGTLLSYTEQNVGGDIGGYYTVNGAEVLGGMSGGGNFIDYDADGDGTAETYLIGATSRAYDPIGPAQFIESTAFAPHYSDMATLLESLTGTDARTADDMARMTLLSAQTLGSSLTTVQGEFFHENIFGGINDDILLGAGGDDSIVGGGGDDSIDGGTGQDTITGGDGADTLSGGAGADLFLGAGLNDGATDVVTDFEAGLDTIDLSAFFLTFDELIAATTDLGDGSIRIDIPPGLGGGAVQMLNTSINDLSTSNTNVVCFVAGTHVSTPTGEKVIEDLEPGDLITTRAGGAKPLRSLGVRHLGPVELAARPNLWPVEITAGALGPGIPARTLRVSPQHRILVDSKITQRMVGGPALVAARKLIDLPGIRIAQPDAGCTYIHLIFAGHEIVRSEGCWSESFFPGPQTQYSLPAAQLSEYQTLFGDAPRPAEPIVEGKRARRLVTRHAQNKRALQSA</sequence>
<accession>A0A547PMZ8</accession>
<evidence type="ECO:0000256" key="1">
    <source>
        <dbReference type="ARBA" id="ARBA00004613"/>
    </source>
</evidence>
<dbReference type="InterPro" id="IPR001343">
    <property type="entry name" value="Hemolysn_Ca-bd"/>
</dbReference>
<evidence type="ECO:0000256" key="2">
    <source>
        <dbReference type="ARBA" id="ARBA00022525"/>
    </source>
</evidence>
<dbReference type="InterPro" id="IPR043504">
    <property type="entry name" value="Peptidase_S1_PA_chymotrypsin"/>
</dbReference>
<dbReference type="SUPFAM" id="SSF51294">
    <property type="entry name" value="Hedgehog/intein (Hint) domain"/>
    <property type="match status" value="1"/>
</dbReference>
<name>A0A547PMZ8_9RHOB</name>
<dbReference type="EMBL" id="VFSV01000041">
    <property type="protein sequence ID" value="TRD15511.1"/>
    <property type="molecule type" value="Genomic_DNA"/>
</dbReference>
<keyword evidence="2" id="KW-0964">Secreted</keyword>
<dbReference type="InterPro" id="IPR018511">
    <property type="entry name" value="Hemolysin-typ_Ca-bd_CS"/>
</dbReference>
<dbReference type="AlphaFoldDB" id="A0A547PMZ8"/>
<dbReference type="InterPro" id="IPR028992">
    <property type="entry name" value="Hedgehog/Intein_dom"/>
</dbReference>
<dbReference type="PROSITE" id="PS00330">
    <property type="entry name" value="HEMOLYSIN_CALCIUM"/>
    <property type="match status" value="3"/>
</dbReference>
<gene>
    <name evidence="4" type="ORF">FEV53_16180</name>
</gene>
<feature type="domain" description="Hedgehog/Intein (Hint)" evidence="3">
    <location>
        <begin position="434"/>
        <end position="579"/>
    </location>
</feature>
<comment type="subcellular location">
    <subcellularLocation>
        <location evidence="1">Secreted</location>
    </subcellularLocation>
</comment>
<dbReference type="Gene3D" id="2.170.16.10">
    <property type="entry name" value="Hedgehog/Intein (Hint) domain"/>
    <property type="match status" value="1"/>
</dbReference>
<dbReference type="InterPro" id="IPR011049">
    <property type="entry name" value="Serralysin-like_metalloprot_C"/>
</dbReference>
<dbReference type="SUPFAM" id="SSF51120">
    <property type="entry name" value="beta-Roll"/>
    <property type="match status" value="1"/>
</dbReference>
<dbReference type="GO" id="GO:0005576">
    <property type="term" value="C:extracellular region"/>
    <property type="evidence" value="ECO:0007669"/>
    <property type="project" value="UniProtKB-SubCell"/>
</dbReference>
<organism evidence="4 5">
    <name type="scientific">Palleronia caenipelagi</name>
    <dbReference type="NCBI Taxonomy" id="2489174"/>
    <lineage>
        <taxon>Bacteria</taxon>
        <taxon>Pseudomonadati</taxon>
        <taxon>Pseudomonadota</taxon>
        <taxon>Alphaproteobacteria</taxon>
        <taxon>Rhodobacterales</taxon>
        <taxon>Roseobacteraceae</taxon>
        <taxon>Palleronia</taxon>
    </lineage>
</organism>
<protein>
    <recommendedName>
        <fullName evidence="3">Hedgehog/Intein (Hint) domain-containing protein</fullName>
    </recommendedName>
</protein>
<dbReference type="Pfam" id="PF00353">
    <property type="entry name" value="HemolysinCabind"/>
    <property type="match status" value="1"/>
</dbReference>
<dbReference type="Gene3D" id="2.40.10.10">
    <property type="entry name" value="Trypsin-like serine proteases"/>
    <property type="match status" value="1"/>
</dbReference>
<dbReference type="InterPro" id="IPR036844">
    <property type="entry name" value="Hint_dom_sf"/>
</dbReference>
<dbReference type="InterPro" id="IPR050557">
    <property type="entry name" value="RTX_toxin/Mannuronan_C5-epim"/>
</dbReference>
<dbReference type="PANTHER" id="PTHR38340:SF1">
    <property type="entry name" value="S-LAYER PROTEIN"/>
    <property type="match status" value="1"/>
</dbReference>
<dbReference type="GO" id="GO:0005509">
    <property type="term" value="F:calcium ion binding"/>
    <property type="evidence" value="ECO:0007669"/>
    <property type="project" value="InterPro"/>
</dbReference>
<reference evidence="4 5" key="1">
    <citation type="submission" date="2019-06" db="EMBL/GenBank/DDBJ databases">
        <title>Paenimaribius caenipelagi gen. nov., sp. nov., isolated from a tidal flat.</title>
        <authorList>
            <person name="Yoon J.-H."/>
        </authorList>
    </citation>
    <scope>NUCLEOTIDE SEQUENCE [LARGE SCALE GENOMIC DNA]</scope>
    <source>
        <strain evidence="4 5">JBTF-M29</strain>
    </source>
</reference>
<evidence type="ECO:0000259" key="3">
    <source>
        <dbReference type="Pfam" id="PF13403"/>
    </source>
</evidence>